<evidence type="ECO:0000313" key="1">
    <source>
        <dbReference type="EMBL" id="CAA9526009.1"/>
    </source>
</evidence>
<protein>
    <recommendedName>
        <fullName evidence="2">DUF3052 domain-containing protein</fullName>
    </recommendedName>
</protein>
<reference evidence="1" key="1">
    <citation type="submission" date="2020-02" db="EMBL/GenBank/DDBJ databases">
        <authorList>
            <person name="Meier V. D."/>
        </authorList>
    </citation>
    <scope>NUCLEOTIDE SEQUENCE</scope>
    <source>
        <strain evidence="1">AVDCRST_MAG79</strain>
    </source>
</reference>
<name>A0A6J4TK56_9ACTN</name>
<accession>A0A6J4TK56</accession>
<evidence type="ECO:0008006" key="2">
    <source>
        <dbReference type="Google" id="ProtNLM"/>
    </source>
</evidence>
<sequence length="142" mass="15461">MGRRPDSSPAGYSGTPLPHKLGLEPGMTATWLDAPADFASTLGELPGEVELRDGLDGHLDLVVCFVTERDVLAERLEPLREAIRPAGMAWIAWPKRASKVPTTVTEDVVRELALPLGLVDVKVCAIDAVWSGLKLVLRRELR</sequence>
<dbReference type="EMBL" id="CADCWC010000099">
    <property type="protein sequence ID" value="CAA9526009.1"/>
    <property type="molecule type" value="Genomic_DNA"/>
</dbReference>
<dbReference type="AlphaFoldDB" id="A0A6J4TK56"/>
<gene>
    <name evidence="1" type="ORF">AVDCRST_MAG79-520</name>
</gene>
<proteinExistence type="predicted"/>
<organism evidence="1">
    <name type="scientific">uncultured Thermoleophilia bacterium</name>
    <dbReference type="NCBI Taxonomy" id="1497501"/>
    <lineage>
        <taxon>Bacteria</taxon>
        <taxon>Bacillati</taxon>
        <taxon>Actinomycetota</taxon>
        <taxon>Thermoleophilia</taxon>
        <taxon>environmental samples</taxon>
    </lineage>
</organism>